<accession>A0ACC0ENN7</accession>
<name>A0ACC0ENN7_9BASI</name>
<dbReference type="Proteomes" id="UP001060170">
    <property type="component" value="Chromosome 4"/>
</dbReference>
<protein>
    <submittedName>
        <fullName evidence="1">Uncharacterized protein</fullName>
    </submittedName>
</protein>
<gene>
    <name evidence="1" type="ORF">MJO28_004413</name>
</gene>
<reference evidence="2" key="2">
    <citation type="journal article" date="2018" name="Mol. Plant Microbe Interact.">
        <title>Genome sequence resources for the wheat stripe rust pathogen (Puccinia striiformis f. sp. tritici) and the barley stripe rust pathogen (Puccinia striiformis f. sp. hordei).</title>
        <authorList>
            <person name="Xia C."/>
            <person name="Wang M."/>
            <person name="Yin C."/>
            <person name="Cornejo O.E."/>
            <person name="Hulbert S.H."/>
            <person name="Chen X."/>
        </authorList>
    </citation>
    <scope>NUCLEOTIDE SEQUENCE [LARGE SCALE GENOMIC DNA]</scope>
    <source>
        <strain evidence="2">93-210</strain>
    </source>
</reference>
<sequence length="515" mass="56128">MSIPAELTPRPGSEWVKVRLMDDVKLPWNDVKFFPFGHLSPLLDDMKGVAAVCGGNTIKVIKLDPIEDKCRLLYDIIDKSNAVTGDREENFNSISWSIDPVTLQPILAGGGVRAVIKLFDARTATEIGMIYGHGGTISALAFSPTDPHILASASIDHTVRIWNTTSSLKASHTRPGSELQSLLPNWDNPPGQLVTILAGEGGHTAPVCSIAWHPKHPLLATGGMDNHVKVWQLSRLPGLPVDSLLDDMSVPEELQPGFQVDSPVDDINAPESLHSDDEEDPATFPAAPITSLPLFNSKHLHTHWVDQIIWASRLSPILISKSGIISKGGHHPFAAYASEEDLEPASRICIWQPSILGDAFLGKNLSSITTQENEANIGGVDFDIFSAFKVRRPSLNAEQESVEWGLGMCLTQTHRFEGGQLDDLAILFGNHPRGIAELPLSSLENSPDSSTPTVILHSSTKSKSQQEETESHQEIFRAIDSTSISPGSDPTFLLRVGQNGSIELWKRNLSVPRNR</sequence>
<reference evidence="1 2" key="3">
    <citation type="journal article" date="2022" name="Microbiol. Spectr.">
        <title>Folding features and dynamics of 3D genome architecture in plant fungal pathogens.</title>
        <authorList>
            <person name="Xia C."/>
        </authorList>
    </citation>
    <scope>NUCLEOTIDE SEQUENCE [LARGE SCALE GENOMIC DNA]</scope>
    <source>
        <strain evidence="1 2">93-210</strain>
    </source>
</reference>
<organism evidence="1 2">
    <name type="scientific">Puccinia striiformis f. sp. tritici</name>
    <dbReference type="NCBI Taxonomy" id="168172"/>
    <lineage>
        <taxon>Eukaryota</taxon>
        <taxon>Fungi</taxon>
        <taxon>Dikarya</taxon>
        <taxon>Basidiomycota</taxon>
        <taxon>Pucciniomycotina</taxon>
        <taxon>Pucciniomycetes</taxon>
        <taxon>Pucciniales</taxon>
        <taxon>Pucciniaceae</taxon>
        <taxon>Puccinia</taxon>
    </lineage>
</organism>
<reference evidence="2" key="1">
    <citation type="journal article" date="2018" name="BMC Genomics">
        <title>Genomic insights into host adaptation between the wheat stripe rust pathogen (Puccinia striiformis f. sp. tritici) and the barley stripe rust pathogen (Puccinia striiformis f. sp. hordei).</title>
        <authorList>
            <person name="Xia C."/>
            <person name="Wang M."/>
            <person name="Yin C."/>
            <person name="Cornejo O.E."/>
            <person name="Hulbert S.H."/>
            <person name="Chen X."/>
        </authorList>
    </citation>
    <scope>NUCLEOTIDE SEQUENCE [LARGE SCALE GENOMIC DNA]</scope>
    <source>
        <strain evidence="2">93-210</strain>
    </source>
</reference>
<dbReference type="EMBL" id="CM045868">
    <property type="protein sequence ID" value="KAI7957318.1"/>
    <property type="molecule type" value="Genomic_DNA"/>
</dbReference>
<evidence type="ECO:0000313" key="2">
    <source>
        <dbReference type="Proteomes" id="UP001060170"/>
    </source>
</evidence>
<keyword evidence="2" id="KW-1185">Reference proteome</keyword>
<evidence type="ECO:0000313" key="1">
    <source>
        <dbReference type="EMBL" id="KAI7957318.1"/>
    </source>
</evidence>
<proteinExistence type="predicted"/>
<comment type="caution">
    <text evidence="1">The sequence shown here is derived from an EMBL/GenBank/DDBJ whole genome shotgun (WGS) entry which is preliminary data.</text>
</comment>